<proteinExistence type="predicted"/>
<name>A0A381PDX3_9ZZZZ</name>
<evidence type="ECO:0000313" key="5">
    <source>
        <dbReference type="EMBL" id="SUZ63673.1"/>
    </source>
</evidence>
<dbReference type="PANTHER" id="PTHR33705:SF2">
    <property type="entry name" value="PHOSPHOCARRIER PROTEIN NPR"/>
    <property type="match status" value="1"/>
</dbReference>
<sequence length="77" mass="8377">MHARASSKFIRVARQFRCNIEIGIQDGELVDAKSILNVLTLAADKGTVLSLKVNGEDEDDAIEALISMVADRFGEAE</sequence>
<evidence type="ECO:0000259" key="4">
    <source>
        <dbReference type="PROSITE" id="PS51350"/>
    </source>
</evidence>
<keyword evidence="2" id="KW-0963">Cytoplasm</keyword>
<dbReference type="InterPro" id="IPR000032">
    <property type="entry name" value="HPr-like"/>
</dbReference>
<dbReference type="CDD" id="cd00367">
    <property type="entry name" value="PTS-HPr_like"/>
    <property type="match status" value="1"/>
</dbReference>
<dbReference type="PANTHER" id="PTHR33705">
    <property type="entry name" value="PHOSPHOCARRIER PROTEIN HPR"/>
    <property type="match status" value="1"/>
</dbReference>
<dbReference type="EMBL" id="UINC01000922">
    <property type="protein sequence ID" value="SUZ63673.1"/>
    <property type="molecule type" value="Genomic_DNA"/>
</dbReference>
<dbReference type="Gene3D" id="3.30.1340.10">
    <property type="entry name" value="HPr-like"/>
    <property type="match status" value="1"/>
</dbReference>
<dbReference type="GO" id="GO:0005737">
    <property type="term" value="C:cytoplasm"/>
    <property type="evidence" value="ECO:0007669"/>
    <property type="project" value="UniProtKB-SubCell"/>
</dbReference>
<dbReference type="AlphaFoldDB" id="A0A381PDX3"/>
<gene>
    <name evidence="5" type="ORF">METZ01_LOCUS16527</name>
</gene>
<accession>A0A381PDX3</accession>
<protein>
    <recommendedName>
        <fullName evidence="4">HPr domain-containing protein</fullName>
    </recommendedName>
</protein>
<dbReference type="InterPro" id="IPR035895">
    <property type="entry name" value="HPr-like_sf"/>
</dbReference>
<dbReference type="SUPFAM" id="SSF55594">
    <property type="entry name" value="HPr-like"/>
    <property type="match status" value="1"/>
</dbReference>
<feature type="domain" description="HPr" evidence="4">
    <location>
        <begin position="1"/>
        <end position="76"/>
    </location>
</feature>
<keyword evidence="3" id="KW-0598">Phosphotransferase system</keyword>
<dbReference type="Pfam" id="PF00381">
    <property type="entry name" value="PTS-HPr"/>
    <property type="match status" value="1"/>
</dbReference>
<dbReference type="PROSITE" id="PS00589">
    <property type="entry name" value="PTS_HPR_SER"/>
    <property type="match status" value="1"/>
</dbReference>
<evidence type="ECO:0000256" key="2">
    <source>
        <dbReference type="ARBA" id="ARBA00022490"/>
    </source>
</evidence>
<evidence type="ECO:0000256" key="1">
    <source>
        <dbReference type="ARBA" id="ARBA00004496"/>
    </source>
</evidence>
<dbReference type="PRINTS" id="PR00107">
    <property type="entry name" value="PHOSPHOCPHPR"/>
</dbReference>
<dbReference type="GO" id="GO:0009401">
    <property type="term" value="P:phosphoenolpyruvate-dependent sugar phosphotransferase system"/>
    <property type="evidence" value="ECO:0007669"/>
    <property type="project" value="UniProtKB-KW"/>
</dbReference>
<dbReference type="NCBIfam" id="TIGR01003">
    <property type="entry name" value="PTS_HPr_family"/>
    <property type="match status" value="1"/>
</dbReference>
<dbReference type="InterPro" id="IPR002114">
    <property type="entry name" value="PTS_HPr_Ser_P_site"/>
</dbReference>
<dbReference type="InterPro" id="IPR050399">
    <property type="entry name" value="HPr"/>
</dbReference>
<organism evidence="5">
    <name type="scientific">marine metagenome</name>
    <dbReference type="NCBI Taxonomy" id="408172"/>
    <lineage>
        <taxon>unclassified sequences</taxon>
        <taxon>metagenomes</taxon>
        <taxon>ecological metagenomes</taxon>
    </lineage>
</organism>
<dbReference type="PROSITE" id="PS51350">
    <property type="entry name" value="PTS_HPR_DOM"/>
    <property type="match status" value="1"/>
</dbReference>
<reference evidence="5" key="1">
    <citation type="submission" date="2018-05" db="EMBL/GenBank/DDBJ databases">
        <authorList>
            <person name="Lanie J.A."/>
            <person name="Ng W.-L."/>
            <person name="Kazmierczak K.M."/>
            <person name="Andrzejewski T.M."/>
            <person name="Davidsen T.M."/>
            <person name="Wayne K.J."/>
            <person name="Tettelin H."/>
            <person name="Glass J.I."/>
            <person name="Rusch D."/>
            <person name="Podicherti R."/>
            <person name="Tsui H.-C.T."/>
            <person name="Winkler M.E."/>
        </authorList>
    </citation>
    <scope>NUCLEOTIDE SEQUENCE</scope>
</reference>
<comment type="subcellular location">
    <subcellularLocation>
        <location evidence="1">Cytoplasm</location>
    </subcellularLocation>
</comment>
<evidence type="ECO:0000256" key="3">
    <source>
        <dbReference type="ARBA" id="ARBA00022683"/>
    </source>
</evidence>